<keyword evidence="3 5" id="KW-1133">Transmembrane helix</keyword>
<evidence type="ECO:0000313" key="7">
    <source>
        <dbReference type="EMBL" id="OPB88881.1"/>
    </source>
</evidence>
<evidence type="ECO:0000256" key="3">
    <source>
        <dbReference type="ARBA" id="ARBA00022989"/>
    </source>
</evidence>
<dbReference type="InterPro" id="IPR009908">
    <property type="entry name" value="Methylamine_util_MauE"/>
</dbReference>
<proteinExistence type="predicted"/>
<comment type="subcellular location">
    <subcellularLocation>
        <location evidence="1">Membrane</location>
        <topology evidence="1">Multi-pass membrane protein</topology>
    </subcellularLocation>
</comment>
<keyword evidence="8" id="KW-1185">Reference proteome</keyword>
<evidence type="ECO:0000256" key="5">
    <source>
        <dbReference type="SAM" id="Phobius"/>
    </source>
</evidence>
<dbReference type="Proteomes" id="UP000190016">
    <property type="component" value="Unassembled WGS sequence"/>
</dbReference>
<dbReference type="EMBL" id="MBDS01000014">
    <property type="protein sequence ID" value="OPB88881.1"/>
    <property type="molecule type" value="Genomic_DNA"/>
</dbReference>
<comment type="caution">
    <text evidence="7">The sequence shown here is derived from an EMBL/GenBank/DDBJ whole genome shotgun (WGS) entry which is preliminary data.</text>
</comment>
<gene>
    <name evidence="7" type="ORF">BB021_05785</name>
</gene>
<organism evidence="7 8">
    <name type="scientific">Elizabethkingia ursingii</name>
    <dbReference type="NCBI Taxonomy" id="1756150"/>
    <lineage>
        <taxon>Bacteria</taxon>
        <taxon>Pseudomonadati</taxon>
        <taxon>Bacteroidota</taxon>
        <taxon>Flavobacteriia</taxon>
        <taxon>Flavobacteriales</taxon>
        <taxon>Weeksellaceae</taxon>
        <taxon>Elizabethkingia</taxon>
    </lineage>
</organism>
<reference evidence="7 8" key="1">
    <citation type="submission" date="2016-07" db="EMBL/GenBank/DDBJ databases">
        <title>Revisiting the Taxonomy of the Elizabethkingia Genus based on Whole-Genome Sequencing, Optical Mapping, and MALDI-TOF.</title>
        <authorList>
            <person name="Nicholson A.C."/>
        </authorList>
    </citation>
    <scope>NUCLEOTIDE SEQUENCE [LARGE SCALE GENOMIC DNA]</scope>
    <source>
        <strain evidence="7 8">C1558</strain>
    </source>
</reference>
<feature type="transmembrane region" description="Helical" evidence="5">
    <location>
        <begin position="113"/>
        <end position="130"/>
    </location>
</feature>
<evidence type="ECO:0000256" key="1">
    <source>
        <dbReference type="ARBA" id="ARBA00004141"/>
    </source>
</evidence>
<protein>
    <recommendedName>
        <fullName evidence="6">Methylamine utilisation protein MauE domain-containing protein</fullName>
    </recommendedName>
</protein>
<dbReference type="Pfam" id="PF07291">
    <property type="entry name" value="MauE"/>
    <property type="match status" value="1"/>
</dbReference>
<evidence type="ECO:0000259" key="6">
    <source>
        <dbReference type="Pfam" id="PF07291"/>
    </source>
</evidence>
<keyword evidence="4 5" id="KW-0472">Membrane</keyword>
<accession>A0ABX3NA09</accession>
<name>A0ABX3NA09_9FLAO</name>
<evidence type="ECO:0000256" key="2">
    <source>
        <dbReference type="ARBA" id="ARBA00022692"/>
    </source>
</evidence>
<feature type="transmembrane region" description="Helical" evidence="5">
    <location>
        <begin position="43"/>
        <end position="64"/>
    </location>
</feature>
<feature type="transmembrane region" description="Helical" evidence="5">
    <location>
        <begin position="142"/>
        <end position="164"/>
    </location>
</feature>
<evidence type="ECO:0000313" key="8">
    <source>
        <dbReference type="Proteomes" id="UP000190016"/>
    </source>
</evidence>
<dbReference type="RefSeq" id="WP_078721065.1">
    <property type="nucleotide sequence ID" value="NZ_JAMBNA010000004.1"/>
</dbReference>
<feature type="domain" description="Methylamine utilisation protein MauE" evidence="6">
    <location>
        <begin position="1"/>
        <end position="128"/>
    </location>
</feature>
<feature type="transmembrane region" description="Helical" evidence="5">
    <location>
        <begin position="71"/>
        <end position="93"/>
    </location>
</feature>
<evidence type="ECO:0000256" key="4">
    <source>
        <dbReference type="ARBA" id="ARBA00023136"/>
    </source>
</evidence>
<sequence length="486" mass="55593">MKVFVNIVSYFFVLLFVYASVSKLMDFEAFQVQLAQSPLLSAYANFISLAVIIIELIIAALLCINRTKLFGLYASFGLMIAFTVYIYLILNYSDFVPCSCGGILEKLGWTEHLFFNIGCIILAALAIFILKRPIIKNERKKLQYALVLIIIAIGSSSLVIGLFLSSEHIIKKENNFTRRFPPHPIDSPRYLDLKTNSFYFAGQNGDTIYLGNKSAPLIMGTIMPNFNGIKIDTLKLDDMTLPFREVKLQVDYPYYSLSDGHVPAVFEGKLPDKKAKLVMYKQAYFSRMVMVTPYKSIFRGQSTLTGENIMGLISTLPSTQISFNTTFLEKQIDGVFDTDGSFIRDPKAKKIIYTYFYRNEYRVLDSTLSFSGKGKTIDTISKAQLKLATLKDGTTKMSAPPLKVNIDQAAYDGLLFNESNLRGKHESAEMWKEAKIIDVYHYPTGDYRYSFYVHHNKQEKMRSMLVTKKYFYALRENQLIKYQRMR</sequence>
<keyword evidence="2 5" id="KW-0812">Transmembrane</keyword>